<proteinExistence type="inferred from homology"/>
<dbReference type="GO" id="GO:0016616">
    <property type="term" value="F:oxidoreductase activity, acting on the CH-OH group of donors, NAD or NADP as acceptor"/>
    <property type="evidence" value="ECO:0007669"/>
    <property type="project" value="UniProtKB-ARBA"/>
</dbReference>
<dbReference type="PANTHER" id="PTHR43827:SF3">
    <property type="entry name" value="NADP-DEPENDENT OXIDOREDUCTASE DOMAIN-CONTAINING PROTEIN"/>
    <property type="match status" value="1"/>
</dbReference>
<evidence type="ECO:0000256" key="6">
    <source>
        <dbReference type="PIRSR" id="PIRSR000097-3"/>
    </source>
</evidence>
<feature type="site" description="Lowers pKa of active site Tyr" evidence="6">
    <location>
        <position position="86"/>
    </location>
</feature>
<dbReference type="CDD" id="cd19136">
    <property type="entry name" value="AKR_DrGR-like"/>
    <property type="match status" value="1"/>
</dbReference>
<name>A0A1I8B046_MELHA</name>
<dbReference type="Pfam" id="PF00248">
    <property type="entry name" value="Aldo_ket_red"/>
    <property type="match status" value="1"/>
</dbReference>
<feature type="domain" description="NADP-dependent oxidoreductase" evidence="7">
    <location>
        <begin position="23"/>
        <end position="281"/>
    </location>
</feature>
<keyword evidence="3" id="KW-0560">Oxidoreductase</keyword>
<dbReference type="FunFam" id="3.20.20.100:FF:000002">
    <property type="entry name" value="2,5-diketo-D-gluconic acid reductase A"/>
    <property type="match status" value="1"/>
</dbReference>
<dbReference type="PIRSF" id="PIRSF000097">
    <property type="entry name" value="AKR"/>
    <property type="match status" value="1"/>
</dbReference>
<dbReference type="AlphaFoldDB" id="A0A1I8B046"/>
<sequence length="299" mass="34436">MANKNKNYNTKGTEYVNKNMPMIGLGTFQINSSKIIFDVLDAALDVGYRLIDTAQIYKNEKYIGKSLQELMPKYKIKREDLSITTKLSPNNQGIKNCRQSVLDSLEKLQIEYLDLLLIHWPGTSKLRKNDPKNALLRAESWKEMEKLQKEGLIRAIGVSNYNINHLEELLEQSEILPAVNQCECHPHWYQKDLIEFCRKNGIHFQAYSSFGSESNHQDLFSDEHIKKMAIKYNCKVQDFLLGWALAQGMSVLPRSKNPEHVRANFIGASNIKVSIEDVEAVKLEPNKKRKYCWDPEGLS</sequence>
<protein>
    <submittedName>
        <fullName evidence="9">Aldo_ket_red domain-containing protein</fullName>
    </submittedName>
</protein>
<keyword evidence="2" id="KW-0521">NADP</keyword>
<organism evidence="8 9">
    <name type="scientific">Meloidogyne hapla</name>
    <name type="common">Root-knot nematode worm</name>
    <dbReference type="NCBI Taxonomy" id="6305"/>
    <lineage>
        <taxon>Eukaryota</taxon>
        <taxon>Metazoa</taxon>
        <taxon>Ecdysozoa</taxon>
        <taxon>Nematoda</taxon>
        <taxon>Chromadorea</taxon>
        <taxon>Rhabditida</taxon>
        <taxon>Tylenchina</taxon>
        <taxon>Tylenchomorpha</taxon>
        <taxon>Tylenchoidea</taxon>
        <taxon>Meloidogynidae</taxon>
        <taxon>Meloidogyninae</taxon>
        <taxon>Meloidogyne</taxon>
    </lineage>
</organism>
<evidence type="ECO:0000313" key="8">
    <source>
        <dbReference type="Proteomes" id="UP000095281"/>
    </source>
</evidence>
<feature type="active site" description="Proton donor" evidence="4">
    <location>
        <position position="57"/>
    </location>
</feature>
<dbReference type="PRINTS" id="PR00069">
    <property type="entry name" value="ALDKETRDTASE"/>
</dbReference>
<dbReference type="SUPFAM" id="SSF51430">
    <property type="entry name" value="NAD(P)-linked oxidoreductase"/>
    <property type="match status" value="1"/>
</dbReference>
<dbReference type="OMA" id="RHQRMNF"/>
<feature type="binding site" evidence="5">
    <location>
        <position position="119"/>
    </location>
    <ligand>
        <name>substrate</name>
    </ligand>
</feature>
<evidence type="ECO:0000256" key="5">
    <source>
        <dbReference type="PIRSR" id="PIRSR000097-2"/>
    </source>
</evidence>
<dbReference type="PROSITE" id="PS00798">
    <property type="entry name" value="ALDOKETO_REDUCTASE_1"/>
    <property type="match status" value="1"/>
</dbReference>
<reference evidence="9" key="1">
    <citation type="submission" date="2016-11" db="UniProtKB">
        <authorList>
            <consortium name="WormBaseParasite"/>
        </authorList>
    </citation>
    <scope>IDENTIFICATION</scope>
</reference>
<dbReference type="PANTHER" id="PTHR43827">
    <property type="entry name" value="2,5-DIKETO-D-GLUCONIC ACID REDUCTASE"/>
    <property type="match status" value="1"/>
</dbReference>
<evidence type="ECO:0000256" key="4">
    <source>
        <dbReference type="PIRSR" id="PIRSR000097-1"/>
    </source>
</evidence>
<dbReference type="PROSITE" id="PS00062">
    <property type="entry name" value="ALDOKETO_REDUCTASE_2"/>
    <property type="match status" value="1"/>
</dbReference>
<evidence type="ECO:0000313" key="9">
    <source>
        <dbReference type="WBParaSite" id="MhA1_Contig1158.frz3.gene3"/>
    </source>
</evidence>
<evidence type="ECO:0000256" key="1">
    <source>
        <dbReference type="ARBA" id="ARBA00007905"/>
    </source>
</evidence>
<dbReference type="InterPro" id="IPR020471">
    <property type="entry name" value="AKR"/>
</dbReference>
<dbReference type="WBParaSite" id="MhA1_Contig1158.frz3.gene3">
    <property type="protein sequence ID" value="MhA1_Contig1158.frz3.gene3"/>
    <property type="gene ID" value="MhA1_Contig1158.frz3.gene3"/>
</dbReference>
<evidence type="ECO:0000256" key="2">
    <source>
        <dbReference type="ARBA" id="ARBA00022857"/>
    </source>
</evidence>
<dbReference type="Proteomes" id="UP000095281">
    <property type="component" value="Unplaced"/>
</dbReference>
<comment type="similarity">
    <text evidence="1">Belongs to the aldo/keto reductase family.</text>
</comment>
<dbReference type="Gene3D" id="3.20.20.100">
    <property type="entry name" value="NADP-dependent oxidoreductase domain"/>
    <property type="match status" value="1"/>
</dbReference>
<accession>A0A1I8B046</accession>
<evidence type="ECO:0000259" key="7">
    <source>
        <dbReference type="Pfam" id="PF00248"/>
    </source>
</evidence>
<dbReference type="InterPro" id="IPR018170">
    <property type="entry name" value="Aldo/ket_reductase_CS"/>
</dbReference>
<keyword evidence="8" id="KW-1185">Reference proteome</keyword>
<dbReference type="InterPro" id="IPR023210">
    <property type="entry name" value="NADP_OxRdtase_dom"/>
</dbReference>
<evidence type="ECO:0000256" key="3">
    <source>
        <dbReference type="ARBA" id="ARBA00023002"/>
    </source>
</evidence>
<dbReference type="InterPro" id="IPR036812">
    <property type="entry name" value="NAD(P)_OxRdtase_dom_sf"/>
</dbReference>